<organism evidence="2 3">
    <name type="scientific">Xanthomonas graminis pv. arrhenatheri LMG 727</name>
    <dbReference type="NCBI Taxonomy" id="1195923"/>
    <lineage>
        <taxon>Bacteria</taxon>
        <taxon>Pseudomonadati</taxon>
        <taxon>Pseudomonadota</taxon>
        <taxon>Gammaproteobacteria</taxon>
        <taxon>Lysobacterales</taxon>
        <taxon>Lysobacteraceae</taxon>
        <taxon>Xanthomonas</taxon>
        <taxon>Xanthomonas translucens group</taxon>
        <taxon>Xanthomonas graminis</taxon>
    </lineage>
</organism>
<evidence type="ECO:0000313" key="3">
    <source>
        <dbReference type="Proteomes" id="UP000046187"/>
    </source>
</evidence>
<protein>
    <recommendedName>
        <fullName evidence="1">Immunity MXAN-0049 protein domain-containing protein</fullName>
    </recommendedName>
</protein>
<dbReference type="RefSeq" id="WP_053834169.1">
    <property type="nucleotide sequence ID" value="NZ_CXOI01000006.1"/>
</dbReference>
<sequence length="209" mass="23030">MTTQNKPEKGEFYILQPDMRGGGRGHGVEFVNEKAVPFPAYLSSPPESGGLAMLQEAPRLRYDHRMGDMPRDLDNGFKDYWLVSEPLKQVFQAVDPEGFAFVPCEFLLEDGSHAPPHYLCEVVRMLDAIDEAASTVKVLTGYPNGKYYSIAGGADFAFKKEVIGSAHVFRTPYTADAFCDQVLRDALLDSGFGKSPRTRGVRLIDAAGC</sequence>
<feature type="domain" description="Immunity MXAN-0049 protein" evidence="1">
    <location>
        <begin position="11"/>
        <end position="206"/>
    </location>
</feature>
<gene>
    <name evidence="2" type="ORF">XTALMG727_0574</name>
</gene>
<dbReference type="EMBL" id="CXOI01000006">
    <property type="protein sequence ID" value="CTP83266.1"/>
    <property type="molecule type" value="Genomic_DNA"/>
</dbReference>
<evidence type="ECO:0000259" key="1">
    <source>
        <dbReference type="Pfam" id="PF07791"/>
    </source>
</evidence>
<evidence type="ECO:0000313" key="2">
    <source>
        <dbReference type="EMBL" id="CTP83266.1"/>
    </source>
</evidence>
<name>A0A0K2ZCW7_9XANT</name>
<reference evidence="3" key="1">
    <citation type="submission" date="2015-07" db="EMBL/GenBank/DDBJ databases">
        <authorList>
            <person name="Wibberg D."/>
        </authorList>
    </citation>
    <scope>NUCLEOTIDE SEQUENCE [LARGE SCALE GENOMIC DNA]</scope>
</reference>
<proteinExistence type="predicted"/>
<dbReference type="InterPro" id="IPR012433">
    <property type="entry name" value="Imm11"/>
</dbReference>
<accession>A0A0K2ZCW7</accession>
<keyword evidence="3" id="KW-1185">Reference proteome</keyword>
<dbReference type="Pfam" id="PF07791">
    <property type="entry name" value="Imm11"/>
    <property type="match status" value="1"/>
</dbReference>
<dbReference type="Proteomes" id="UP000046187">
    <property type="component" value="Unassembled WGS sequence"/>
</dbReference>
<dbReference type="AlphaFoldDB" id="A0A0K2ZCW7"/>